<comment type="caution">
    <text evidence="1">The sequence shown here is derived from an EMBL/GenBank/DDBJ whole genome shotgun (WGS) entry which is preliminary data.</text>
</comment>
<protein>
    <submittedName>
        <fullName evidence="1">Uncharacterized protein</fullName>
    </submittedName>
</protein>
<evidence type="ECO:0000313" key="2">
    <source>
        <dbReference type="Proteomes" id="UP001230649"/>
    </source>
</evidence>
<evidence type="ECO:0000313" key="1">
    <source>
        <dbReference type="EMBL" id="KAJ9094214.1"/>
    </source>
</evidence>
<proteinExistence type="predicted"/>
<dbReference type="Proteomes" id="UP001230649">
    <property type="component" value="Unassembled WGS sequence"/>
</dbReference>
<organism evidence="1 2">
    <name type="scientific">Naganishia adeliensis</name>
    <dbReference type="NCBI Taxonomy" id="92952"/>
    <lineage>
        <taxon>Eukaryota</taxon>
        <taxon>Fungi</taxon>
        <taxon>Dikarya</taxon>
        <taxon>Basidiomycota</taxon>
        <taxon>Agaricomycotina</taxon>
        <taxon>Tremellomycetes</taxon>
        <taxon>Filobasidiales</taxon>
        <taxon>Filobasidiaceae</taxon>
        <taxon>Naganishia</taxon>
    </lineage>
</organism>
<name>A0ACC2V5E5_9TREE</name>
<reference evidence="1" key="1">
    <citation type="submission" date="2023-04" db="EMBL/GenBank/DDBJ databases">
        <title>Draft Genome sequencing of Naganishia species isolated from polar environments using Oxford Nanopore Technology.</title>
        <authorList>
            <person name="Leo P."/>
            <person name="Venkateswaran K."/>
        </authorList>
    </citation>
    <scope>NUCLEOTIDE SEQUENCE</scope>
    <source>
        <strain evidence="1">MNA-CCFEE 5262</strain>
    </source>
</reference>
<keyword evidence="2" id="KW-1185">Reference proteome</keyword>
<sequence>MQIPYPQRPTYTNDSLSLTPPAPTILQQRLVTPPTSPETFAPPATSIGTTSKRLRNSKSFPLISATNRLNTTTRQSRIADEKPSPDVFLSNGQKSGQSLRRKQSRGVLRDDPDAVQGVERASVSSTVSTERGLKKKTSFQRTGKQLRLRRTDNSARSLRSEYHLPSNTPPRKSSRENASTRTENEKLARKNDEEGGQEEAISEGKIRESGSCDVPISDNAGTTPIPRSHSDPISGPIPLSALSSKTEEDNIPNDSDEETKKYDPKEVFSKERFLNRHSKDFGHLYTHSVTTARRDDVAGMEETMEHLVLEPEIDVNAVRREGREKRRSWALYRAGLVSPGPPTTTTLSNTPHSAPAGSTSHSISTNTTGRPGHHRRTSSFLTGAHHPSLASPASAETIRAQPILPRQKVMSGGFKPLALVAVAKATSPVLPVGMVDRAQRTNRWSISSSGLPAAVVPPMAAEIEGQEEQLSVIDERASEKSRGSIAQASLSDQSRASLSSVPLHLRTHSASTTSSLSSLGAIINNGSPSKSTSSCSSGGEHLGGPRVLSGESFNFRMSVVSGGGRRSAIMTDNHRPFNLSTSESHGTVQSFASSDGSGNLRTDSRMTLRGGRLLDGQIDPADALLGNDKDSRAARRRARAFLVAGLKLEEGSLFRLEASEEGGQKMDTTRREGLVIDQPIDLDAAAKENKARKRYSVMRAEKSVTLQPTTRQVGAPQTPSLSFMPLLPPHPIAPNGSGASSASSYHTAMDRRLSDSPLSDGFMDMLDERIPPADNYQGRQSISPITISSGETTHKSPRHAAAAPISTANGITIAVYDPMGHARQASLASFRDSTSERPAPQRDNSEGSSGDLHMEDQGMNSLELERRLFFHPPSNNSTPAKTVRKVKSDFGLGSSHIALPQGRSMSRPTSPVIIHEDSAGASPGRPTKTTWSKGVRQWWREESKPDAENATERGFGIPVPVLPPETGQDQEKRANAAAPTPSPLLRERKSWRPFLATLRGNKGRMIELLDSEKMGQLAAPAAILPVTAPLGPATTSTMTLDPPFMEQSLGACSAESTPPLTTMTTPSTTNWLSPLPLPAPLTTRTRDRFSPFSATTFSPRTPEHMNKSPGIMRAMGIQHGQQQPIEQLLRPSLHGGTQMFPADSRNILSPTPGISPNTSNYHHDTTVSRLYQSRQFASESRFDIQKPAPIHLAKAKSLQDLNYASSSEQSHQVVLDEHGRDSRGPLHGLGLHVGWADDVDHKGKAKATSAADEDMWESKFHHQASHLLKLKAAQQSPETPAVSLNSDLGRRPAVGILTNAGLSPTANPGWQQSINPADPLYSKQATTDDVVHVNEERTVVGSLHSTPRTASFTKTRNREYQGNSQMINMHCRELQPAKLLFLLGFLLGPWVWLFGGWGLSPGGYFASSSNGIHLGLSWKHAQAARLRRQVVSDATSDSTHRRPSFPPMSRDEPDKWVKRNRWAAVASAGIFIPAMCVGFATVGALL</sequence>
<dbReference type="EMBL" id="JASBWS010000141">
    <property type="protein sequence ID" value="KAJ9094214.1"/>
    <property type="molecule type" value="Genomic_DNA"/>
</dbReference>
<accession>A0ACC2V5E5</accession>
<gene>
    <name evidence="1" type="ORF">QFC20_006947</name>
</gene>